<name>A0A423SK72_PENVA</name>
<dbReference type="PROSITE" id="PS50157">
    <property type="entry name" value="ZINC_FINGER_C2H2_2"/>
    <property type="match status" value="1"/>
</dbReference>
<evidence type="ECO:0000256" key="1">
    <source>
        <dbReference type="PROSITE-ProRule" id="PRU00042"/>
    </source>
</evidence>
<comment type="caution">
    <text evidence="4">The sequence shown here is derived from an EMBL/GenBank/DDBJ whole genome shotgun (WGS) entry which is preliminary data.</text>
</comment>
<evidence type="ECO:0000313" key="5">
    <source>
        <dbReference type="Proteomes" id="UP000283509"/>
    </source>
</evidence>
<dbReference type="AlphaFoldDB" id="A0A423SK72"/>
<evidence type="ECO:0000259" key="3">
    <source>
        <dbReference type="PROSITE" id="PS50157"/>
    </source>
</evidence>
<feature type="domain" description="C2H2-type" evidence="3">
    <location>
        <begin position="291"/>
        <end position="318"/>
    </location>
</feature>
<reference evidence="4 5" key="1">
    <citation type="submission" date="2018-04" db="EMBL/GenBank/DDBJ databases">
        <authorList>
            <person name="Zhang X."/>
            <person name="Yuan J."/>
            <person name="Li F."/>
            <person name="Xiang J."/>
        </authorList>
    </citation>
    <scope>NUCLEOTIDE SEQUENCE [LARGE SCALE GENOMIC DNA]</scope>
    <source>
        <tissue evidence="4">Muscle</tissue>
    </source>
</reference>
<feature type="compositionally biased region" description="Polar residues" evidence="2">
    <location>
        <begin position="390"/>
        <end position="402"/>
    </location>
</feature>
<keyword evidence="5" id="KW-1185">Reference proteome</keyword>
<evidence type="ECO:0000256" key="2">
    <source>
        <dbReference type="SAM" id="MobiDB-lite"/>
    </source>
</evidence>
<dbReference type="InterPro" id="IPR013087">
    <property type="entry name" value="Znf_C2H2_type"/>
</dbReference>
<dbReference type="EMBL" id="QCYY01003217">
    <property type="protein sequence ID" value="ROT64645.1"/>
    <property type="molecule type" value="Genomic_DNA"/>
</dbReference>
<dbReference type="Proteomes" id="UP000283509">
    <property type="component" value="Unassembled WGS sequence"/>
</dbReference>
<reference evidence="4 5" key="2">
    <citation type="submission" date="2019-01" db="EMBL/GenBank/DDBJ databases">
        <title>The decoding of complex shrimp genome reveals the adaptation for benthos swimmer, frequently molting mechanism and breeding impact on genome.</title>
        <authorList>
            <person name="Sun Y."/>
            <person name="Gao Y."/>
            <person name="Yu Y."/>
        </authorList>
    </citation>
    <scope>NUCLEOTIDE SEQUENCE [LARGE SCALE GENOMIC DNA]</scope>
    <source>
        <tissue evidence="4">Muscle</tissue>
    </source>
</reference>
<keyword evidence="1" id="KW-0862">Zinc</keyword>
<dbReference type="PROSITE" id="PS00028">
    <property type="entry name" value="ZINC_FINGER_C2H2_1"/>
    <property type="match status" value="1"/>
</dbReference>
<evidence type="ECO:0000313" key="4">
    <source>
        <dbReference type="EMBL" id="ROT64645.1"/>
    </source>
</evidence>
<proteinExistence type="predicted"/>
<feature type="region of interest" description="Disordered" evidence="2">
    <location>
        <begin position="384"/>
        <end position="405"/>
    </location>
</feature>
<gene>
    <name evidence="4" type="ORF">C7M84_017408</name>
</gene>
<dbReference type="GO" id="GO:0008270">
    <property type="term" value="F:zinc ion binding"/>
    <property type="evidence" value="ECO:0007669"/>
    <property type="project" value="UniProtKB-KW"/>
</dbReference>
<keyword evidence="1" id="KW-0479">Metal-binding</keyword>
<sequence length="467" mass="50801">MKRTAVESPAASPLRAGRGSWPRALAFTHDRAKTSPTSTKKLRGISWCLSNHSTRSTAFLTSWVFSFPQGPREPRRSGLLALMNSFDGGRCHTLILNACNDVGCSYAGLGPRGLRVRLSDARRTLAGGARQDAACEEKVLGRTPLRLRHVAQSPSLKGQKYLLRSSGWTSTQNCCACLRLTDDALAPSSYTEAPTAQDPSVEIPVTEASDVDCDLSSLAGPLYLIPALVSGRASLDASPSSLLVYVVSTSPDPFSGAPLPVPRPLAAPATSPLPQTAPRKRSRPLNSPRTYKCFVCQKLYDSRYKLKLHMSSHSALPNTYPYILLGDLRKLSETKAPTPAHPRLPHLPYLRPPSPLTSPMKVRESLDSSDILLQLQRGLRSHLGIASHNPEPSRTGRPSSPAASPLRAGRWLLASSQNFSKINKEVTWNLSVSRQQQPRGILVEVLLQITCRDGRFPNALIASSKEE</sequence>
<organism evidence="4 5">
    <name type="scientific">Penaeus vannamei</name>
    <name type="common">Whiteleg shrimp</name>
    <name type="synonym">Litopenaeus vannamei</name>
    <dbReference type="NCBI Taxonomy" id="6689"/>
    <lineage>
        <taxon>Eukaryota</taxon>
        <taxon>Metazoa</taxon>
        <taxon>Ecdysozoa</taxon>
        <taxon>Arthropoda</taxon>
        <taxon>Crustacea</taxon>
        <taxon>Multicrustacea</taxon>
        <taxon>Malacostraca</taxon>
        <taxon>Eumalacostraca</taxon>
        <taxon>Eucarida</taxon>
        <taxon>Decapoda</taxon>
        <taxon>Dendrobranchiata</taxon>
        <taxon>Penaeoidea</taxon>
        <taxon>Penaeidae</taxon>
        <taxon>Penaeus</taxon>
    </lineage>
</organism>
<feature type="region of interest" description="Disordered" evidence="2">
    <location>
        <begin position="258"/>
        <end position="286"/>
    </location>
</feature>
<keyword evidence="1" id="KW-0863">Zinc-finger</keyword>
<accession>A0A423SK72</accession>
<protein>
    <recommendedName>
        <fullName evidence="3">C2H2-type domain-containing protein</fullName>
    </recommendedName>
</protein>